<sequence length="300" mass="33183">MVFIKRKLMILKFTATIQVQELADTSLLSGSLFARLKLNENGKIREETEHKEVMNHKVEWAKSFEFPLKISTDPATGILDKCIMKVSVQRETKGGKNARKLGFVDINLSEFAGSGSEGLLKSYLLDGYGGDHRQDNSRIYVKVTMTHHSADPIFKVPSPQHSTNAILTNSEINPADRKAPINVTSDSQRNSLDFSGSCKVEGDEVSIQPSTSSIYLIGDCVESEVSAGESNRSSINIPSSRRLSEDRLLSSNNNSSNIRVQRTRIDAEDVIEEVLAEAEAGFLPKKDLNFHHRMTAADGK</sequence>
<proteinExistence type="predicted"/>
<dbReference type="WBParaSite" id="RSKR_0000410300.1">
    <property type="protein sequence ID" value="RSKR_0000410300.1"/>
    <property type="gene ID" value="RSKR_0000410300"/>
</dbReference>
<name>A0AC35TTU3_9BILA</name>
<organism evidence="1 2">
    <name type="scientific">Rhabditophanes sp. KR3021</name>
    <dbReference type="NCBI Taxonomy" id="114890"/>
    <lineage>
        <taxon>Eukaryota</taxon>
        <taxon>Metazoa</taxon>
        <taxon>Ecdysozoa</taxon>
        <taxon>Nematoda</taxon>
        <taxon>Chromadorea</taxon>
        <taxon>Rhabditida</taxon>
        <taxon>Tylenchina</taxon>
        <taxon>Panagrolaimomorpha</taxon>
        <taxon>Strongyloidoidea</taxon>
        <taxon>Alloionematidae</taxon>
        <taxon>Rhabditophanes</taxon>
    </lineage>
</organism>
<dbReference type="Proteomes" id="UP000095286">
    <property type="component" value="Unplaced"/>
</dbReference>
<reference evidence="2" key="1">
    <citation type="submission" date="2016-11" db="UniProtKB">
        <authorList>
            <consortium name="WormBaseParasite"/>
        </authorList>
    </citation>
    <scope>IDENTIFICATION</scope>
    <source>
        <strain evidence="2">KR3021</strain>
    </source>
</reference>
<evidence type="ECO:0000313" key="2">
    <source>
        <dbReference type="WBParaSite" id="RSKR_0000410300.1"/>
    </source>
</evidence>
<evidence type="ECO:0000313" key="1">
    <source>
        <dbReference type="Proteomes" id="UP000095286"/>
    </source>
</evidence>
<protein>
    <submittedName>
        <fullName evidence="2">C2 NT-type domain-containing protein</fullName>
    </submittedName>
</protein>
<accession>A0AC35TTU3</accession>